<dbReference type="InterPro" id="IPR041118">
    <property type="entry name" value="Rx_N"/>
</dbReference>
<feature type="domain" description="Disease resistance N-terminal" evidence="5">
    <location>
        <begin position="9"/>
        <end position="82"/>
    </location>
</feature>
<evidence type="ECO:0000259" key="4">
    <source>
        <dbReference type="Pfam" id="PF00931"/>
    </source>
</evidence>
<name>A0A6A6N1P4_HEVBR</name>
<comment type="caution">
    <text evidence="6">The sequence shown here is derived from an EMBL/GenBank/DDBJ whole genome shotgun (WGS) entry which is preliminary data.</text>
</comment>
<keyword evidence="1" id="KW-0677">Repeat</keyword>
<dbReference type="Pfam" id="PF18052">
    <property type="entry name" value="Rx_N"/>
    <property type="match status" value="1"/>
</dbReference>
<dbReference type="Gene3D" id="1.20.5.4130">
    <property type="match status" value="1"/>
</dbReference>
<dbReference type="GO" id="GO:0043531">
    <property type="term" value="F:ADP binding"/>
    <property type="evidence" value="ECO:0007669"/>
    <property type="project" value="InterPro"/>
</dbReference>
<dbReference type="AlphaFoldDB" id="A0A6A6N1P4"/>
<protein>
    <recommendedName>
        <fullName evidence="8">NB-ARC domain-containing protein</fullName>
    </recommendedName>
</protein>
<dbReference type="GO" id="GO:0006952">
    <property type="term" value="P:defense response"/>
    <property type="evidence" value="ECO:0007669"/>
    <property type="project" value="UniProtKB-KW"/>
</dbReference>
<evidence type="ECO:0008006" key="8">
    <source>
        <dbReference type="Google" id="ProtNLM"/>
    </source>
</evidence>
<dbReference type="EMBL" id="JAAGAX010000003">
    <property type="protein sequence ID" value="KAF2319254.1"/>
    <property type="molecule type" value="Genomic_DNA"/>
</dbReference>
<keyword evidence="2" id="KW-0547">Nucleotide-binding</keyword>
<sequence>MAELILSFVVDETLSRVLSLISDEINLAWNGKDLKELQKSFQMIRAVLQDAEEQQTKREPVRLWLEELKDLAYEAEDVLMSSRMRIFDGRGGIMAQTNLDRMTDSILDNPVMGREADFFQIVNLLSSCDRALTIVPIVGMGGLGKTTLAKLVREQVVERKLFDVKIWVCVSDNFNEQRILGEMLQTLKANAGGMTNRNAMLEELGKAMEGKKIPSRS</sequence>
<dbReference type="Gene3D" id="3.40.50.300">
    <property type="entry name" value="P-loop containing nucleotide triphosphate hydrolases"/>
    <property type="match status" value="1"/>
</dbReference>
<dbReference type="PANTHER" id="PTHR19338:SF73">
    <property type="entry name" value="DISEASE RESISTANCE PROTEIN RGA2-LIKE"/>
    <property type="match status" value="1"/>
</dbReference>
<evidence type="ECO:0000256" key="2">
    <source>
        <dbReference type="ARBA" id="ARBA00022741"/>
    </source>
</evidence>
<evidence type="ECO:0000259" key="5">
    <source>
        <dbReference type="Pfam" id="PF18052"/>
    </source>
</evidence>
<gene>
    <name evidence="6" type="ORF">GH714_014256</name>
</gene>
<accession>A0A6A6N1P4</accession>
<proteinExistence type="predicted"/>
<dbReference type="PANTHER" id="PTHR19338">
    <property type="entry name" value="TRANSLOCASE OF INNER MITOCHONDRIAL MEMBRANE 13 HOMOLOG"/>
    <property type="match status" value="1"/>
</dbReference>
<organism evidence="6 7">
    <name type="scientific">Hevea brasiliensis</name>
    <name type="common">Para rubber tree</name>
    <name type="synonym">Siphonia brasiliensis</name>
    <dbReference type="NCBI Taxonomy" id="3981"/>
    <lineage>
        <taxon>Eukaryota</taxon>
        <taxon>Viridiplantae</taxon>
        <taxon>Streptophyta</taxon>
        <taxon>Embryophyta</taxon>
        <taxon>Tracheophyta</taxon>
        <taxon>Spermatophyta</taxon>
        <taxon>Magnoliopsida</taxon>
        <taxon>eudicotyledons</taxon>
        <taxon>Gunneridae</taxon>
        <taxon>Pentapetalae</taxon>
        <taxon>rosids</taxon>
        <taxon>fabids</taxon>
        <taxon>Malpighiales</taxon>
        <taxon>Euphorbiaceae</taxon>
        <taxon>Crotonoideae</taxon>
        <taxon>Micrandreae</taxon>
        <taxon>Hevea</taxon>
    </lineage>
</organism>
<dbReference type="Pfam" id="PF00931">
    <property type="entry name" value="NB-ARC"/>
    <property type="match status" value="1"/>
</dbReference>
<dbReference type="InterPro" id="IPR027417">
    <property type="entry name" value="P-loop_NTPase"/>
</dbReference>
<dbReference type="InterPro" id="IPR002182">
    <property type="entry name" value="NB-ARC"/>
</dbReference>
<reference evidence="6 7" key="1">
    <citation type="journal article" date="2020" name="Mol. Plant">
        <title>The Chromosome-Based Rubber Tree Genome Provides New Insights into Spurge Genome Evolution and Rubber Biosynthesis.</title>
        <authorList>
            <person name="Liu J."/>
            <person name="Shi C."/>
            <person name="Shi C.C."/>
            <person name="Li W."/>
            <person name="Zhang Q.J."/>
            <person name="Zhang Y."/>
            <person name="Li K."/>
            <person name="Lu H.F."/>
            <person name="Shi C."/>
            <person name="Zhu S.T."/>
            <person name="Xiao Z.Y."/>
            <person name="Nan H."/>
            <person name="Yue Y."/>
            <person name="Zhu X.G."/>
            <person name="Wu Y."/>
            <person name="Hong X.N."/>
            <person name="Fan G.Y."/>
            <person name="Tong Y."/>
            <person name="Zhang D."/>
            <person name="Mao C.L."/>
            <person name="Liu Y.L."/>
            <person name="Hao S.J."/>
            <person name="Liu W.Q."/>
            <person name="Lv M.Q."/>
            <person name="Zhang H.B."/>
            <person name="Liu Y."/>
            <person name="Hu-Tang G.R."/>
            <person name="Wang J.P."/>
            <person name="Wang J.H."/>
            <person name="Sun Y.H."/>
            <person name="Ni S.B."/>
            <person name="Chen W.B."/>
            <person name="Zhang X.C."/>
            <person name="Jiao Y.N."/>
            <person name="Eichler E.E."/>
            <person name="Li G.H."/>
            <person name="Liu X."/>
            <person name="Gao L.Z."/>
        </authorList>
    </citation>
    <scope>NUCLEOTIDE SEQUENCE [LARGE SCALE GENOMIC DNA]</scope>
    <source>
        <strain evidence="7">cv. GT1</strain>
        <tissue evidence="6">Leaf</tissue>
    </source>
</reference>
<evidence type="ECO:0000256" key="1">
    <source>
        <dbReference type="ARBA" id="ARBA00022737"/>
    </source>
</evidence>
<evidence type="ECO:0000256" key="3">
    <source>
        <dbReference type="ARBA" id="ARBA00022821"/>
    </source>
</evidence>
<dbReference type="Proteomes" id="UP000467840">
    <property type="component" value="Chromosome 10"/>
</dbReference>
<dbReference type="SUPFAM" id="SSF52540">
    <property type="entry name" value="P-loop containing nucleoside triphosphate hydrolases"/>
    <property type="match status" value="1"/>
</dbReference>
<keyword evidence="7" id="KW-1185">Reference proteome</keyword>
<evidence type="ECO:0000313" key="7">
    <source>
        <dbReference type="Proteomes" id="UP000467840"/>
    </source>
</evidence>
<feature type="domain" description="NB-ARC" evidence="4">
    <location>
        <begin position="119"/>
        <end position="212"/>
    </location>
</feature>
<keyword evidence="3" id="KW-0611">Plant defense</keyword>
<evidence type="ECO:0000313" key="6">
    <source>
        <dbReference type="EMBL" id="KAF2319254.1"/>
    </source>
</evidence>